<evidence type="ECO:0000313" key="2">
    <source>
        <dbReference type="EMBL" id="GEA41846.1"/>
    </source>
</evidence>
<dbReference type="AlphaFoldDB" id="A0ABC9ZII5"/>
<keyword evidence="1" id="KW-0732">Signal</keyword>
<evidence type="ECO:0000256" key="1">
    <source>
        <dbReference type="SAM" id="SignalP"/>
    </source>
</evidence>
<sequence length="72" mass="7478">MGNDAFKISVLVLAMLSSFANAPPASAQDIFDGGRLGGGSSQFTAENLPGSANPLPEFGGQVNLNKFQGTWY</sequence>
<evidence type="ECO:0000313" key="3">
    <source>
        <dbReference type="Proteomes" id="UP000315234"/>
    </source>
</evidence>
<accession>A0ABC9ZII5</accession>
<comment type="caution">
    <text evidence="2">The sequence shown here is derived from an EMBL/GenBank/DDBJ whole genome shotgun (WGS) entry which is preliminary data.</text>
</comment>
<gene>
    <name evidence="2" type="ORF">Cst04h_00160</name>
</gene>
<organism evidence="2 3">
    <name type="scientific">Corynebacterium striatum</name>
    <dbReference type="NCBI Taxonomy" id="43770"/>
    <lineage>
        <taxon>Bacteria</taxon>
        <taxon>Bacillati</taxon>
        <taxon>Actinomycetota</taxon>
        <taxon>Actinomycetes</taxon>
        <taxon>Mycobacteriales</taxon>
        <taxon>Corynebacteriaceae</taxon>
        <taxon>Corynebacterium</taxon>
    </lineage>
</organism>
<protein>
    <recommendedName>
        <fullName evidence="4">Lipocalin</fullName>
    </recommendedName>
</protein>
<dbReference type="EMBL" id="BJLD01000001">
    <property type="protein sequence ID" value="GEA41846.1"/>
    <property type="molecule type" value="Genomic_DNA"/>
</dbReference>
<proteinExistence type="predicted"/>
<dbReference type="Proteomes" id="UP000315234">
    <property type="component" value="Unassembled WGS sequence"/>
</dbReference>
<reference evidence="2 3" key="1">
    <citation type="submission" date="2019-06" db="EMBL/GenBank/DDBJ databases">
        <title>Draft genome sequence of Corynebacterium striatum NBRC 15291.</title>
        <authorList>
            <person name="Miura T."/>
            <person name="Furukawa M."/>
            <person name="Shimamura M."/>
            <person name="Ohyama Y."/>
            <person name="Yamazoe A."/>
            <person name="Kawasaki H."/>
        </authorList>
    </citation>
    <scope>NUCLEOTIDE SEQUENCE [LARGE SCALE GENOMIC DNA]</scope>
    <source>
        <strain evidence="2 3">NBRC 15291</strain>
    </source>
</reference>
<name>A0ABC9ZII5_CORST</name>
<feature type="signal peptide" evidence="1">
    <location>
        <begin position="1"/>
        <end position="22"/>
    </location>
</feature>
<feature type="chain" id="PRO_5044879152" description="Lipocalin" evidence="1">
    <location>
        <begin position="23"/>
        <end position="72"/>
    </location>
</feature>
<dbReference type="RefSeq" id="WP_005531389.1">
    <property type="nucleotide sequence ID" value="NZ_BJLD01000001.1"/>
</dbReference>
<evidence type="ECO:0008006" key="4">
    <source>
        <dbReference type="Google" id="ProtNLM"/>
    </source>
</evidence>